<dbReference type="NCBIfam" id="TIGR01494">
    <property type="entry name" value="ATPase_P-type"/>
    <property type="match status" value="1"/>
</dbReference>
<name>A0A3R8AHK2_TOXGO</name>
<feature type="compositionally biased region" description="Basic and acidic residues" evidence="14">
    <location>
        <begin position="522"/>
        <end position="531"/>
    </location>
</feature>
<dbReference type="NCBIfam" id="TIGR01652">
    <property type="entry name" value="ATPase-Plipid"/>
    <property type="match status" value="1"/>
</dbReference>
<dbReference type="Proteomes" id="UP000284452">
    <property type="component" value="Unassembled WGS sequence"/>
</dbReference>
<evidence type="ECO:0000256" key="3">
    <source>
        <dbReference type="ARBA" id="ARBA00012189"/>
    </source>
</evidence>
<feature type="region of interest" description="Disordered" evidence="14">
    <location>
        <begin position="658"/>
        <end position="776"/>
    </location>
</feature>
<dbReference type="GO" id="GO:0005524">
    <property type="term" value="F:ATP binding"/>
    <property type="evidence" value="ECO:0007669"/>
    <property type="project" value="UniProtKB-KW"/>
</dbReference>
<dbReference type="Pfam" id="PF16212">
    <property type="entry name" value="PhoLip_ATPase_C"/>
    <property type="match status" value="1"/>
</dbReference>
<evidence type="ECO:0000256" key="7">
    <source>
        <dbReference type="ARBA" id="ARBA00022840"/>
    </source>
</evidence>
<evidence type="ECO:0000256" key="12">
    <source>
        <dbReference type="ARBA" id="ARBA00034036"/>
    </source>
</evidence>
<keyword evidence="8" id="KW-0460">Magnesium</keyword>
<feature type="compositionally biased region" description="Low complexity" evidence="14">
    <location>
        <begin position="995"/>
        <end position="1007"/>
    </location>
</feature>
<dbReference type="SUPFAM" id="SSF81665">
    <property type="entry name" value="Calcium ATPase, transmembrane domain M"/>
    <property type="match status" value="1"/>
</dbReference>
<sequence length="1811" mass="198628">MKTPSFFSRLLRRNPLPEEREWRVTLNGPQLLPACGNRVVTSKYTLWNFPFKNFWEQLHRISNMYFFFIGFLQCIPQISGTGGLPTIGMPLSVVLICNGVKDAVEDYRRHQADDVENGQICQLVGRGPPPASSSPLFSLRTRLFHFLCPRRSRASSSPPSSPSSAPPSSPSSARSSARSSAPSASPLSPFPWESVELGDIVVCFRDDFFPADLLLLASADPNGVAFIETAGLDGEGNMKVKQLQKDLALWIGHQPHAANLSASAGTRASAASPPAALLAALQEIGTLSGSLCCDWPNRDLLRCDGILTVSRGRRQEPARRNGAEEEAAAVGSCRTGDASRVQRGDAHGPNGDSEERQVPVNIDNMLLRGCRLRNTDWIVGLAVYTGDNTKIQLNSGPPRSKRSRVERLSGRMIVGIAVLQAIMCTATAIASTVLWYSPSSPLKNLTYLHNPQDRSLPGFLFWLIQALTCVVLTANLIPISLILQTTFVQAIQASMINSRRVGSSPDVYSRARLWSDRISRSDDPEISAETRPRRRATTWRKTGSGGEAQADVAEVSDAANAARATGGDIGRCGEEAETVSMSGEGDAGHRRNRLREKVVSRGRNLFSWIRSLPSTFSRTRDTGSDSQANAAFVDAFSTGAACEHEEEWAKGLQTLHSREGTGVSSHGVGSSPSGGDSRGATTSDERTTRDSENGLGNSAVGAAHAAGKQMMRNFRVKLKSGDLEAGGRSERTKARGDPAENRRNEQTREKAPATFKDEAEDEVSEFDAEEEEKKVKPEEIVARTSDLNEELGQVSYVFSDKTGTLTENMMEFRKCCIQGIRYGDEVEGEKVRLTQSGGREGLPQEREAPHVKVGDPTLRAALSDPDDPMHSHIIDFFLHLAVNHSALAEHDEQTGHLCYSANSPDERAFVCAARHFGVTFRARTPFGVELNVLGRTVHVDILASFPFESRRRRSSVLCQISEPRPRKERKSASSSTRADSPSQPSCAPNPKHNGDTAAAAGTSFAAADRPRGSGGNAKRLAGRPSPSAVPAVSATLPPLSKANPPSPASLEASSVLCDPHGPLAAAETKPEAREEEEDGQLRQRVVLLTKGADMVILPRLRRRASGKRPDEGRQERDGRTGGEREQKESTSAQANDGEPPGEPGESAESEEDEMARRKAMETALEAYAGEGLRTLCIAKRTIDEEEFARWYKEYQKEHTSRTKDKEERLYQLAERLEVNLELQGVTAVEDRLQQDVAMTIVKLRQAGIHVWMLTGDKTETALNVGISTFLVARDTRLSRYLWNGREPNGVALERQLRQDLRALDMASTTQPSCFSFWSWKWSGHPRREAEDSRAETGSEGGDQAVREPPEALIVDGEALTFLFETVERQCAFIRLCCACRAVICCRLAPHQKGAVVSLVKKTTQKVTLAIGDGSNDCNMLLQAHIGVGIRGNEGNQAFNCSDFGVTQFRLLLPLLLVHGRWCYRRITTVILYIIYKNFLLVLPLVYFGFLCLFSGQRFYPEVLAQTYNPVLTAMPITLYGVLEQDIDERASLKFPQLYRLGQADSFLNLRTCISWILLGVVHAAIIFVVGLYAFGYYIIPGPSGQPFDMWMVGTVMMAANCLVANLAILFYSFSVSAVTWCGIAFSLFSCLVLFFAASTATVGGISTGAIFLLFKASPTISLYVLVACSLSLGLLWFKRSFRVAFRPELYDVLQRHEYLGLPLLSASDRRRLRLFEEAAEDEKEAAGLGSESGRDATFQTTAGRRADKTAKPTIEGREEPQSSRFNRCFVQPFRRRNQTSKKGEKGPGLSTGFSVAEPAPILLNLQRSLSL</sequence>
<feature type="transmembrane region" description="Helical" evidence="15">
    <location>
        <begin position="456"/>
        <end position="477"/>
    </location>
</feature>
<dbReference type="GO" id="GO:0016887">
    <property type="term" value="F:ATP hydrolysis activity"/>
    <property type="evidence" value="ECO:0007669"/>
    <property type="project" value="InterPro"/>
</dbReference>
<dbReference type="PRINTS" id="PR00119">
    <property type="entry name" value="CATATPASE"/>
</dbReference>
<evidence type="ECO:0000256" key="8">
    <source>
        <dbReference type="ARBA" id="ARBA00022842"/>
    </source>
</evidence>
<evidence type="ECO:0000256" key="15">
    <source>
        <dbReference type="SAM" id="Phobius"/>
    </source>
</evidence>
<evidence type="ECO:0000313" key="18">
    <source>
        <dbReference type="EMBL" id="RQX67286.1"/>
    </source>
</evidence>
<dbReference type="EMBL" id="AHIV02002081">
    <property type="protein sequence ID" value="RQX67286.1"/>
    <property type="molecule type" value="Genomic_DNA"/>
</dbReference>
<reference evidence="18 19" key="1">
    <citation type="submission" date="2017-10" db="EMBL/GenBank/DDBJ databases">
        <authorList>
            <person name="Sibley D."/>
            <person name="Venepally P."/>
            <person name="Karamycheva S."/>
            <person name="Hadjithomas M."/>
            <person name="Khan A."/>
            <person name="Brunk B."/>
            <person name="Roos D."/>
            <person name="Caler E."/>
            <person name="Lorenzi H."/>
        </authorList>
    </citation>
    <scope>NUCLEOTIDE SEQUENCE [LARGE SCALE GENOMIC DNA]</scope>
    <source>
        <strain evidence="18 19">CAST</strain>
    </source>
</reference>
<evidence type="ECO:0000256" key="2">
    <source>
        <dbReference type="ARBA" id="ARBA00008109"/>
    </source>
</evidence>
<feature type="transmembrane region" description="Helical" evidence="15">
    <location>
        <begin position="1660"/>
        <end position="1677"/>
    </location>
</feature>
<feature type="region of interest" description="Disordered" evidence="14">
    <location>
        <begin position="1328"/>
        <end position="1347"/>
    </location>
</feature>
<evidence type="ECO:0000256" key="5">
    <source>
        <dbReference type="ARBA" id="ARBA00022723"/>
    </source>
</evidence>
<keyword evidence="10 15" id="KW-1133">Transmembrane helix</keyword>
<feature type="domain" description="P-type ATPase C-terminal" evidence="17">
    <location>
        <begin position="1439"/>
        <end position="1687"/>
    </location>
</feature>
<feature type="binding site" evidence="13">
    <location>
        <position position="1493"/>
    </location>
    <ligand>
        <name>ATP</name>
        <dbReference type="ChEBI" id="CHEBI:30616"/>
    </ligand>
</feature>
<dbReference type="InterPro" id="IPR036412">
    <property type="entry name" value="HAD-like_sf"/>
</dbReference>
<dbReference type="InterPro" id="IPR023299">
    <property type="entry name" value="ATPase_P-typ_cyto_dom_N"/>
</dbReference>
<dbReference type="InterPro" id="IPR018303">
    <property type="entry name" value="ATPase_P-typ_P_site"/>
</dbReference>
<feature type="region of interest" description="Disordered" evidence="14">
    <location>
        <begin position="313"/>
        <end position="356"/>
    </location>
</feature>
<dbReference type="GO" id="GO:0140326">
    <property type="term" value="F:ATPase-coupled intramembrane lipid transporter activity"/>
    <property type="evidence" value="ECO:0007669"/>
    <property type="project" value="UniProtKB-EC"/>
</dbReference>
<feature type="compositionally biased region" description="Low complexity" evidence="14">
    <location>
        <begin position="972"/>
        <end position="985"/>
    </location>
</feature>
<dbReference type="Gene3D" id="2.70.150.10">
    <property type="entry name" value="Calcium-transporting ATPase, cytoplasmic transduction domain A"/>
    <property type="match status" value="1"/>
</dbReference>
<keyword evidence="9" id="KW-1278">Translocase</keyword>
<dbReference type="VEuPathDB" id="ToxoDB:TGCAST_216380"/>
<dbReference type="PANTHER" id="PTHR24092:SF150">
    <property type="entry name" value="PHOSPHOLIPID-TRANSPORTING ATPASE"/>
    <property type="match status" value="1"/>
</dbReference>
<feature type="transmembrane region" description="Helical" evidence="15">
    <location>
        <begin position="1555"/>
        <end position="1578"/>
    </location>
</feature>
<keyword evidence="6 13" id="KW-0547">Nucleotide-binding</keyword>
<dbReference type="InterPro" id="IPR001757">
    <property type="entry name" value="P_typ_ATPase"/>
</dbReference>
<comment type="similarity">
    <text evidence="2">Belongs to the cation transport ATPase (P-type) (TC 3.A.3) family. Type IV subfamily.</text>
</comment>
<keyword evidence="7 13" id="KW-0067">ATP-binding</keyword>
<dbReference type="GO" id="GO:0005886">
    <property type="term" value="C:plasma membrane"/>
    <property type="evidence" value="ECO:0007669"/>
    <property type="project" value="TreeGrafter"/>
</dbReference>
<feature type="compositionally biased region" description="Low complexity" evidence="14">
    <location>
        <begin position="170"/>
        <end position="187"/>
    </location>
</feature>
<feature type="compositionally biased region" description="Basic and acidic residues" evidence="14">
    <location>
        <begin position="1744"/>
        <end position="1761"/>
    </location>
</feature>
<dbReference type="EC" id="7.6.2.1" evidence="3"/>
<feature type="region of interest" description="Disordered" evidence="14">
    <location>
        <begin position="956"/>
        <end position="1082"/>
    </location>
</feature>
<dbReference type="InterPro" id="IPR032631">
    <property type="entry name" value="P-type_ATPase_N"/>
</dbReference>
<organism evidence="18 19">
    <name type="scientific">Toxoplasma gondii CAST</name>
    <dbReference type="NCBI Taxonomy" id="943122"/>
    <lineage>
        <taxon>Eukaryota</taxon>
        <taxon>Sar</taxon>
        <taxon>Alveolata</taxon>
        <taxon>Apicomplexa</taxon>
        <taxon>Conoidasida</taxon>
        <taxon>Coccidia</taxon>
        <taxon>Eucoccidiorida</taxon>
        <taxon>Eimeriorina</taxon>
        <taxon>Sarcocystidae</taxon>
        <taxon>Toxoplasma</taxon>
    </lineage>
</organism>
<evidence type="ECO:0000256" key="9">
    <source>
        <dbReference type="ARBA" id="ARBA00022967"/>
    </source>
</evidence>
<evidence type="ECO:0000256" key="6">
    <source>
        <dbReference type="ARBA" id="ARBA00022741"/>
    </source>
</evidence>
<dbReference type="PANTHER" id="PTHR24092">
    <property type="entry name" value="PROBABLE PHOSPHOLIPID-TRANSPORTING ATPASE"/>
    <property type="match status" value="1"/>
</dbReference>
<dbReference type="SUPFAM" id="SSF81653">
    <property type="entry name" value="Calcium ATPase, transduction domain A"/>
    <property type="match status" value="1"/>
</dbReference>
<feature type="compositionally biased region" description="Basic and acidic residues" evidence="14">
    <location>
        <begin position="719"/>
        <end position="757"/>
    </location>
</feature>
<keyword evidence="4 15" id="KW-0812">Transmembrane</keyword>
<comment type="caution">
    <text evidence="18">The sequence shown here is derived from an EMBL/GenBank/DDBJ whole genome shotgun (WGS) entry which is preliminary data.</text>
</comment>
<feature type="compositionally biased region" description="Basic and acidic residues" evidence="14">
    <location>
        <begin position="313"/>
        <end position="323"/>
    </location>
</feature>
<dbReference type="GO" id="GO:0000287">
    <property type="term" value="F:magnesium ion binding"/>
    <property type="evidence" value="ECO:0007669"/>
    <property type="project" value="InterPro"/>
</dbReference>
<dbReference type="InterPro" id="IPR006539">
    <property type="entry name" value="P-type_ATPase_IV"/>
</dbReference>
<feature type="transmembrane region" description="Helical" evidence="15">
    <location>
        <begin position="1590"/>
        <end position="1611"/>
    </location>
</feature>
<feature type="transmembrane region" description="Helical" evidence="15">
    <location>
        <begin position="1623"/>
        <end position="1654"/>
    </location>
</feature>
<feature type="compositionally biased region" description="Basic and acidic residues" evidence="14">
    <location>
        <begin position="1107"/>
        <end position="1128"/>
    </location>
</feature>
<comment type="catalytic activity">
    <reaction evidence="12">
        <text>ATP + H2O + phospholipidSide 1 = ADP + phosphate + phospholipidSide 2.</text>
        <dbReference type="EC" id="7.6.2.1"/>
    </reaction>
</comment>
<accession>A0A3R8AHK2</accession>
<comment type="subcellular location">
    <subcellularLocation>
        <location evidence="1">Membrane</location>
        <topology evidence="1">Multi-pass membrane protein</topology>
    </subcellularLocation>
</comment>
<evidence type="ECO:0000256" key="4">
    <source>
        <dbReference type="ARBA" id="ARBA00022692"/>
    </source>
</evidence>
<evidence type="ECO:0000259" key="16">
    <source>
        <dbReference type="Pfam" id="PF16209"/>
    </source>
</evidence>
<feature type="region of interest" description="Disordered" evidence="14">
    <location>
        <begin position="151"/>
        <end position="187"/>
    </location>
</feature>
<gene>
    <name evidence="18" type="ORF">TGCAST_216380</name>
</gene>
<evidence type="ECO:0000256" key="14">
    <source>
        <dbReference type="SAM" id="MobiDB-lite"/>
    </source>
</evidence>
<dbReference type="InterPro" id="IPR023214">
    <property type="entry name" value="HAD_sf"/>
</dbReference>
<feature type="transmembrane region" description="Helical" evidence="15">
    <location>
        <begin position="1469"/>
        <end position="1490"/>
    </location>
</feature>
<dbReference type="Gene3D" id="3.40.50.1000">
    <property type="entry name" value="HAD superfamily/HAD-like"/>
    <property type="match status" value="1"/>
</dbReference>
<dbReference type="PROSITE" id="PS00154">
    <property type="entry name" value="ATPASE_E1_E2"/>
    <property type="match status" value="1"/>
</dbReference>
<evidence type="ECO:0000256" key="10">
    <source>
        <dbReference type="ARBA" id="ARBA00022989"/>
    </source>
</evidence>
<keyword evidence="11 15" id="KW-0472">Membrane</keyword>
<keyword evidence="18" id="KW-0378">Hydrolase</keyword>
<protein>
    <recommendedName>
        <fullName evidence="3">P-type phospholipid transporter</fullName>
        <ecNumber evidence="3">7.6.2.1</ecNumber>
    </recommendedName>
</protein>
<feature type="compositionally biased region" description="Basic and acidic residues" evidence="14">
    <location>
        <begin position="683"/>
        <end position="692"/>
    </location>
</feature>
<feature type="region of interest" description="Disordered" evidence="14">
    <location>
        <begin position="1098"/>
        <end position="1157"/>
    </location>
</feature>
<proteinExistence type="inferred from homology"/>
<dbReference type="SUPFAM" id="SSF81660">
    <property type="entry name" value="Metal cation-transporting ATPase, ATP-binding domain N"/>
    <property type="match status" value="1"/>
</dbReference>
<feature type="region of interest" description="Disordered" evidence="14">
    <location>
        <begin position="522"/>
        <end position="551"/>
    </location>
</feature>
<feature type="transmembrane region" description="Helical" evidence="15">
    <location>
        <begin position="412"/>
        <end position="436"/>
    </location>
</feature>
<dbReference type="InterPro" id="IPR008250">
    <property type="entry name" value="ATPase_P-typ_transduc_dom_A_sf"/>
</dbReference>
<dbReference type="InterPro" id="IPR032630">
    <property type="entry name" value="P_typ_ATPase_c"/>
</dbReference>
<dbReference type="FunFam" id="3.40.50.1000:FF:000014">
    <property type="entry name" value="Phospholipid-transporting ATPase"/>
    <property type="match status" value="1"/>
</dbReference>
<dbReference type="Pfam" id="PF16209">
    <property type="entry name" value="PhoLip_ATPase_N"/>
    <property type="match status" value="1"/>
</dbReference>
<evidence type="ECO:0000256" key="11">
    <source>
        <dbReference type="ARBA" id="ARBA00023136"/>
    </source>
</evidence>
<evidence type="ECO:0000259" key="17">
    <source>
        <dbReference type="Pfam" id="PF16212"/>
    </source>
</evidence>
<dbReference type="GO" id="GO:0045332">
    <property type="term" value="P:phospholipid translocation"/>
    <property type="evidence" value="ECO:0007669"/>
    <property type="project" value="TreeGrafter"/>
</dbReference>
<feature type="compositionally biased region" description="Pro residues" evidence="14">
    <location>
        <begin position="159"/>
        <end position="169"/>
    </location>
</feature>
<feature type="region of interest" description="Disordered" evidence="14">
    <location>
        <begin position="1723"/>
        <end position="1797"/>
    </location>
</feature>
<feature type="compositionally biased region" description="Acidic residues" evidence="14">
    <location>
        <begin position="758"/>
        <end position="770"/>
    </location>
</feature>
<keyword evidence="5" id="KW-0479">Metal-binding</keyword>
<dbReference type="InterPro" id="IPR023298">
    <property type="entry name" value="ATPase_P-typ_TM_dom_sf"/>
</dbReference>
<feature type="compositionally biased region" description="Low complexity" evidence="14">
    <location>
        <begin position="660"/>
        <end position="679"/>
    </location>
</feature>
<evidence type="ECO:0000256" key="13">
    <source>
        <dbReference type="PIRSR" id="PIRSR606539-2"/>
    </source>
</evidence>
<evidence type="ECO:0000313" key="19">
    <source>
        <dbReference type="Proteomes" id="UP000284452"/>
    </source>
</evidence>
<dbReference type="SUPFAM" id="SSF56784">
    <property type="entry name" value="HAD-like"/>
    <property type="match status" value="1"/>
</dbReference>
<feature type="domain" description="P-type ATPase N-terminal" evidence="16">
    <location>
        <begin position="35"/>
        <end position="86"/>
    </location>
</feature>
<evidence type="ECO:0000256" key="1">
    <source>
        <dbReference type="ARBA" id="ARBA00004141"/>
    </source>
</evidence>
<dbReference type="Gene3D" id="3.40.1110.10">
    <property type="entry name" value="Calcium-transporting ATPase, cytoplasmic domain N"/>
    <property type="match status" value="2"/>
</dbReference>